<name>A0A9D1D286_9FIRM</name>
<dbReference type="EC" id="3.1.1.-" evidence="3"/>
<dbReference type="InterPro" id="IPR029058">
    <property type="entry name" value="AB_hydrolase_fold"/>
</dbReference>
<dbReference type="PANTHER" id="PTHR43142">
    <property type="entry name" value="CARBOXYLIC ESTER HYDROLASE"/>
    <property type="match status" value="1"/>
</dbReference>
<feature type="chain" id="PRO_5039751502" description="Carboxylic ester hydrolase" evidence="3">
    <location>
        <begin position="25"/>
        <end position="561"/>
    </location>
</feature>
<feature type="signal peptide" evidence="3">
    <location>
        <begin position="1"/>
        <end position="24"/>
    </location>
</feature>
<evidence type="ECO:0000313" key="6">
    <source>
        <dbReference type="Proteomes" id="UP000886886"/>
    </source>
</evidence>
<dbReference type="InterPro" id="IPR002018">
    <property type="entry name" value="CarbesteraseB"/>
</dbReference>
<dbReference type="AlphaFoldDB" id="A0A9D1D286"/>
<dbReference type="GO" id="GO:0016787">
    <property type="term" value="F:hydrolase activity"/>
    <property type="evidence" value="ECO:0007669"/>
    <property type="project" value="UniProtKB-KW"/>
</dbReference>
<organism evidence="5 6">
    <name type="scientific">Candidatus Limivivens merdigallinarum</name>
    <dbReference type="NCBI Taxonomy" id="2840859"/>
    <lineage>
        <taxon>Bacteria</taxon>
        <taxon>Bacillati</taxon>
        <taxon>Bacillota</taxon>
        <taxon>Clostridia</taxon>
        <taxon>Lachnospirales</taxon>
        <taxon>Lachnospiraceae</taxon>
        <taxon>Lachnospiraceae incertae sedis</taxon>
        <taxon>Candidatus Limivivens</taxon>
    </lineage>
</organism>
<dbReference type="PROSITE" id="PS00122">
    <property type="entry name" value="CARBOXYLESTERASE_B_1"/>
    <property type="match status" value="1"/>
</dbReference>
<gene>
    <name evidence="5" type="ORF">IAB26_08350</name>
</gene>
<dbReference type="SUPFAM" id="SSF53474">
    <property type="entry name" value="alpha/beta-Hydrolases"/>
    <property type="match status" value="1"/>
</dbReference>
<dbReference type="EMBL" id="DVFT01000125">
    <property type="protein sequence ID" value="HIQ96559.1"/>
    <property type="molecule type" value="Genomic_DNA"/>
</dbReference>
<feature type="domain" description="Carboxylesterase type B" evidence="4">
    <location>
        <begin position="29"/>
        <end position="524"/>
    </location>
</feature>
<dbReference type="Proteomes" id="UP000886886">
    <property type="component" value="Unassembled WGS sequence"/>
</dbReference>
<evidence type="ECO:0000256" key="2">
    <source>
        <dbReference type="ARBA" id="ARBA00022801"/>
    </source>
</evidence>
<dbReference type="InterPro" id="IPR019826">
    <property type="entry name" value="Carboxylesterase_B_AS"/>
</dbReference>
<proteinExistence type="inferred from homology"/>
<evidence type="ECO:0000256" key="3">
    <source>
        <dbReference type="RuleBase" id="RU361235"/>
    </source>
</evidence>
<dbReference type="Pfam" id="PF00135">
    <property type="entry name" value="COesterase"/>
    <property type="match status" value="1"/>
</dbReference>
<evidence type="ECO:0000259" key="4">
    <source>
        <dbReference type="Pfam" id="PF00135"/>
    </source>
</evidence>
<sequence length="561" mass="62076">MKKKIAAFVAAAAVFALTGTMGLAAEDSENIVETSYGKVQGVNSTDEGYENVVQFKGVPYAAPPVGDLRWKPPVDHEKWEDVLVCDTYKEMPMQELGFVEPSGTDFHNNTAPEMSEDCLYLNISTTEENLAGGEKKPVYVWFHGGGLTVRHTYSAEGNLDAFAENGVVAVSVEQRLGVFGYLSLPQLTEEQGQSGNYGLMDQIKAMEWIKENIASFGGDPDNITIGGQSGGTTKSMTMLASPEMDVNVDKMILESGLKYIGAFQSQEEAEENGTAYLQDLGLSGDITMEELRAMDGEELLMSSSQYYPGRMNQDGLYVTYVSLQDAINDGVFDDVSVLSGTNMGEGSYIQATTADEFYAAYKEQLGDLYDQYDFENLIKVTDQTALTTSRQLGSLGLGTNESRNLMVNRLYGKLMSERTDGAAKNYTYLFSQVTPESITEIGTDRAAAEQWAWHSSEQFYTFNSMRDDVPASRKWRDWDYELAEKMNQYWVNFITNGDPNGEGLAEWPAADEDMGYMEFGAGITVHNQELAPLEELMADFTGQYFNFPGNEQAEEESNTPQ</sequence>
<accession>A0A9D1D286</accession>
<keyword evidence="2 3" id="KW-0378">Hydrolase</keyword>
<keyword evidence="3" id="KW-0732">Signal</keyword>
<comment type="caution">
    <text evidence="5">The sequence shown here is derived from an EMBL/GenBank/DDBJ whole genome shotgun (WGS) entry which is preliminary data.</text>
</comment>
<reference evidence="5" key="1">
    <citation type="submission" date="2020-10" db="EMBL/GenBank/DDBJ databases">
        <authorList>
            <person name="Gilroy R."/>
        </authorList>
    </citation>
    <scope>NUCLEOTIDE SEQUENCE</scope>
    <source>
        <strain evidence="5">ChiSjej3B21-11622</strain>
    </source>
</reference>
<dbReference type="Gene3D" id="3.40.50.1820">
    <property type="entry name" value="alpha/beta hydrolase"/>
    <property type="match status" value="1"/>
</dbReference>
<comment type="similarity">
    <text evidence="1 3">Belongs to the type-B carboxylesterase/lipase family.</text>
</comment>
<dbReference type="PANTHER" id="PTHR43142:SF1">
    <property type="entry name" value="CARBOXYLIC ESTER HYDROLASE"/>
    <property type="match status" value="1"/>
</dbReference>
<evidence type="ECO:0000256" key="1">
    <source>
        <dbReference type="ARBA" id="ARBA00005964"/>
    </source>
</evidence>
<reference evidence="5" key="2">
    <citation type="journal article" date="2021" name="PeerJ">
        <title>Extensive microbial diversity within the chicken gut microbiome revealed by metagenomics and culture.</title>
        <authorList>
            <person name="Gilroy R."/>
            <person name="Ravi A."/>
            <person name="Getino M."/>
            <person name="Pursley I."/>
            <person name="Horton D.L."/>
            <person name="Alikhan N.F."/>
            <person name="Baker D."/>
            <person name="Gharbi K."/>
            <person name="Hall N."/>
            <person name="Watson M."/>
            <person name="Adriaenssens E.M."/>
            <person name="Foster-Nyarko E."/>
            <person name="Jarju S."/>
            <person name="Secka A."/>
            <person name="Antonio M."/>
            <person name="Oren A."/>
            <person name="Chaudhuri R.R."/>
            <person name="La Ragione R."/>
            <person name="Hildebrand F."/>
            <person name="Pallen M.J."/>
        </authorList>
    </citation>
    <scope>NUCLEOTIDE SEQUENCE</scope>
    <source>
        <strain evidence="5">ChiSjej3B21-11622</strain>
    </source>
</reference>
<protein>
    <recommendedName>
        <fullName evidence="3">Carboxylic ester hydrolase</fullName>
        <ecNumber evidence="3">3.1.1.-</ecNumber>
    </recommendedName>
</protein>
<evidence type="ECO:0000313" key="5">
    <source>
        <dbReference type="EMBL" id="HIQ96559.1"/>
    </source>
</evidence>